<organism evidence="3 4">
    <name type="scientific">Polaribacter marinus</name>
    <dbReference type="NCBI Taxonomy" id="2916838"/>
    <lineage>
        <taxon>Bacteria</taxon>
        <taxon>Pseudomonadati</taxon>
        <taxon>Bacteroidota</taxon>
        <taxon>Flavobacteriia</taxon>
        <taxon>Flavobacteriales</taxon>
        <taxon>Flavobacteriaceae</taxon>
    </lineage>
</organism>
<keyword evidence="4" id="KW-1185">Reference proteome</keyword>
<dbReference type="Pfam" id="PF14129">
    <property type="entry name" value="DUF4296"/>
    <property type="match status" value="1"/>
</dbReference>
<feature type="domain" description="DUF4296" evidence="2">
    <location>
        <begin position="25"/>
        <end position="106"/>
    </location>
</feature>
<evidence type="ECO:0000313" key="4">
    <source>
        <dbReference type="Proteomes" id="UP001139369"/>
    </source>
</evidence>
<accession>A0A9X1VMR4</accession>
<dbReference type="InterPro" id="IPR025381">
    <property type="entry name" value="DUF4296"/>
</dbReference>
<protein>
    <submittedName>
        <fullName evidence="3">DUF4296 domain-containing protein</fullName>
    </submittedName>
</protein>
<reference evidence="3" key="1">
    <citation type="submission" date="2022-02" db="EMBL/GenBank/DDBJ databases">
        <title>Polaribacter sp. MSW13, isolated from seawater.</title>
        <authorList>
            <person name="Kristyanto S."/>
            <person name="Jung J."/>
            <person name="Jeon C.O."/>
        </authorList>
    </citation>
    <scope>NUCLEOTIDE SEQUENCE</scope>
    <source>
        <strain evidence="3">MSW13</strain>
    </source>
</reference>
<gene>
    <name evidence="3" type="ORF">MC378_09445</name>
</gene>
<proteinExistence type="predicted"/>
<evidence type="ECO:0000256" key="1">
    <source>
        <dbReference type="SAM" id="Coils"/>
    </source>
</evidence>
<comment type="caution">
    <text evidence="3">The sequence shown here is derived from an EMBL/GenBank/DDBJ whole genome shotgun (WGS) entry which is preliminary data.</text>
</comment>
<sequence length="149" mass="17661">MKKILYFFLLTFLFSCTSNTIFKKPKDLIPKDTMSLVLQEIMIASSSKYVKNINLEKNINYMSFVYERYKIDSTRFKNSNLYYMSNIDLYQKIFNDVKANLEKQKEELTALKNKKDSIRIDSIKKHKVVKKPIDLKNNKLTLKKIVPKS</sequence>
<name>A0A9X1VMR4_9FLAO</name>
<feature type="coiled-coil region" evidence="1">
    <location>
        <begin position="87"/>
        <end position="121"/>
    </location>
</feature>
<dbReference type="PROSITE" id="PS51257">
    <property type="entry name" value="PROKAR_LIPOPROTEIN"/>
    <property type="match status" value="1"/>
</dbReference>
<evidence type="ECO:0000313" key="3">
    <source>
        <dbReference type="EMBL" id="MCI2229389.1"/>
    </source>
</evidence>
<dbReference type="AlphaFoldDB" id="A0A9X1VMR4"/>
<evidence type="ECO:0000259" key="2">
    <source>
        <dbReference type="Pfam" id="PF14129"/>
    </source>
</evidence>
<dbReference type="RefSeq" id="WP_242178514.1">
    <property type="nucleotide sequence ID" value="NZ_JAKQYM010000006.1"/>
</dbReference>
<keyword evidence="1" id="KW-0175">Coiled coil</keyword>
<dbReference type="Proteomes" id="UP001139369">
    <property type="component" value="Unassembled WGS sequence"/>
</dbReference>
<dbReference type="EMBL" id="JAKQYM010000006">
    <property type="protein sequence ID" value="MCI2229389.1"/>
    <property type="molecule type" value="Genomic_DNA"/>
</dbReference>